<dbReference type="FunFam" id="3.30.70.270:FF:000001">
    <property type="entry name" value="Diguanylate cyclase domain protein"/>
    <property type="match status" value="1"/>
</dbReference>
<dbReference type="GO" id="GO:0052621">
    <property type="term" value="F:diguanylate cyclase activity"/>
    <property type="evidence" value="ECO:0007669"/>
    <property type="project" value="UniProtKB-EC"/>
</dbReference>
<dbReference type="EC" id="2.7.7.65" evidence="1"/>
<feature type="domain" description="PAC" evidence="4">
    <location>
        <begin position="403"/>
        <end position="453"/>
    </location>
</feature>
<dbReference type="InterPro" id="IPR029787">
    <property type="entry name" value="Nucleotide_cyclase"/>
</dbReference>
<dbReference type="InterPro" id="IPR043128">
    <property type="entry name" value="Rev_trsase/Diguanyl_cyclase"/>
</dbReference>
<dbReference type="InterPro" id="IPR000160">
    <property type="entry name" value="GGDEF_dom"/>
</dbReference>
<evidence type="ECO:0000256" key="1">
    <source>
        <dbReference type="ARBA" id="ARBA00012528"/>
    </source>
</evidence>
<dbReference type="SMART" id="SM00086">
    <property type="entry name" value="PAC"/>
    <property type="match status" value="1"/>
</dbReference>
<accession>A0A840MNG1</accession>
<dbReference type="RefSeq" id="WP_184039133.1">
    <property type="nucleotide sequence ID" value="NZ_JACHHY010000013.1"/>
</dbReference>
<dbReference type="CDD" id="cd12915">
    <property type="entry name" value="PDC2_DGC_like"/>
    <property type="match status" value="1"/>
</dbReference>
<dbReference type="PROSITE" id="PS50113">
    <property type="entry name" value="PAC"/>
    <property type="match status" value="1"/>
</dbReference>
<proteinExistence type="predicted"/>
<feature type="transmembrane region" description="Helical" evidence="3">
    <location>
        <begin position="290"/>
        <end position="314"/>
    </location>
</feature>
<evidence type="ECO:0000259" key="5">
    <source>
        <dbReference type="PROSITE" id="PS50887"/>
    </source>
</evidence>
<dbReference type="GO" id="GO:1902201">
    <property type="term" value="P:negative regulation of bacterial-type flagellum-dependent cell motility"/>
    <property type="evidence" value="ECO:0007669"/>
    <property type="project" value="TreeGrafter"/>
</dbReference>
<feature type="domain" description="GGDEF" evidence="5">
    <location>
        <begin position="485"/>
        <end position="619"/>
    </location>
</feature>
<dbReference type="Pfam" id="PF13426">
    <property type="entry name" value="PAS_9"/>
    <property type="match status" value="1"/>
</dbReference>
<dbReference type="Pfam" id="PF00990">
    <property type="entry name" value="GGDEF"/>
    <property type="match status" value="1"/>
</dbReference>
<dbReference type="PANTHER" id="PTHR45138:SF9">
    <property type="entry name" value="DIGUANYLATE CYCLASE DGCM-RELATED"/>
    <property type="match status" value="1"/>
</dbReference>
<dbReference type="GO" id="GO:0005886">
    <property type="term" value="C:plasma membrane"/>
    <property type="evidence" value="ECO:0007669"/>
    <property type="project" value="TreeGrafter"/>
</dbReference>
<sequence>MSRRTGNTAARLKQQRWLVVAIAVTLVLAIVSWLSFLIHDARVKALDAANIQVENLSTILKLRVSGLLREADLVLLDIADETHDLSPDLVPAHQQNLRTKLASLPQAGELAIFNSQGELVTALHSNASRWAGLDVSSWLSELRGTRHATSRTDTRNVFNTLGPSVFLLQQLHDRQGHMIGAVCVVLPVSRLLVLLESLDIGTKGVVSLHDEQGTWLARTPTFPAPGVSLPPHGEVRRLATSQSTTQRLLVKSSIDGVERLTSFRRVPNSALILAVGLSTDEILQTLQNSLWIYATASVAVILLVSVMVVLFWRAQNQTLALLQHRKLLEASEERFRLTAEVAPVSLVIAAYPSLQVEFINQRAALLFNIDTAAATGRHVQEFFVAQHDADTLSQLLNNQEQINEFEMQLKRRDGSLFWALVSVRAGQAELDQRLYICLVDITERKELEIQLERQAITDSLTSLVNRRGFVAKAVMEISRSRRFHRPMSLMLLDIDHFKQVNDRYGHAVGDQALQAMARACQQVVRQSDVIGRLGGEEFAVLLPETDILLAEEVAERIRLEVAALRIPVSGENPLWFTVSIGVTLLHLNHQTIEDVMAEADIALYQAKSAGRNRVVRYRPANTSASHK</sequence>
<dbReference type="InterPro" id="IPR050469">
    <property type="entry name" value="Diguanylate_Cyclase"/>
</dbReference>
<protein>
    <recommendedName>
        <fullName evidence="1">diguanylate cyclase</fullName>
        <ecNumber evidence="1">2.7.7.65</ecNumber>
    </recommendedName>
</protein>
<dbReference type="Gene3D" id="3.30.450.20">
    <property type="entry name" value="PAS domain"/>
    <property type="match status" value="3"/>
</dbReference>
<dbReference type="SUPFAM" id="SSF55073">
    <property type="entry name" value="Nucleotide cyclase"/>
    <property type="match status" value="1"/>
</dbReference>
<dbReference type="InterPro" id="IPR035965">
    <property type="entry name" value="PAS-like_dom_sf"/>
</dbReference>
<dbReference type="CDD" id="cd01949">
    <property type="entry name" value="GGDEF"/>
    <property type="match status" value="1"/>
</dbReference>
<dbReference type="NCBIfam" id="TIGR00254">
    <property type="entry name" value="GGDEF"/>
    <property type="match status" value="1"/>
</dbReference>
<keyword evidence="3" id="KW-1133">Transmembrane helix</keyword>
<evidence type="ECO:0000313" key="7">
    <source>
        <dbReference type="Proteomes" id="UP000575898"/>
    </source>
</evidence>
<dbReference type="CDD" id="cd00130">
    <property type="entry name" value="PAS"/>
    <property type="match status" value="1"/>
</dbReference>
<comment type="catalytic activity">
    <reaction evidence="2">
        <text>2 GTP = 3',3'-c-di-GMP + 2 diphosphate</text>
        <dbReference type="Rhea" id="RHEA:24898"/>
        <dbReference type="ChEBI" id="CHEBI:33019"/>
        <dbReference type="ChEBI" id="CHEBI:37565"/>
        <dbReference type="ChEBI" id="CHEBI:58805"/>
        <dbReference type="EC" id="2.7.7.65"/>
    </reaction>
</comment>
<name>A0A840MNG1_9PROT</name>
<dbReference type="SMART" id="SM00267">
    <property type="entry name" value="GGDEF"/>
    <property type="match status" value="1"/>
</dbReference>
<evidence type="ECO:0000313" key="6">
    <source>
        <dbReference type="EMBL" id="MBB5019005.1"/>
    </source>
</evidence>
<keyword evidence="3" id="KW-0472">Membrane</keyword>
<organism evidence="6 7">
    <name type="scientific">Chitinivorax tropicus</name>
    <dbReference type="NCBI Taxonomy" id="714531"/>
    <lineage>
        <taxon>Bacteria</taxon>
        <taxon>Pseudomonadati</taxon>
        <taxon>Pseudomonadota</taxon>
        <taxon>Betaproteobacteria</taxon>
        <taxon>Chitinivorax</taxon>
    </lineage>
</organism>
<evidence type="ECO:0000259" key="4">
    <source>
        <dbReference type="PROSITE" id="PS50113"/>
    </source>
</evidence>
<dbReference type="EMBL" id="JACHHY010000013">
    <property type="protein sequence ID" value="MBB5019005.1"/>
    <property type="molecule type" value="Genomic_DNA"/>
</dbReference>
<keyword evidence="7" id="KW-1185">Reference proteome</keyword>
<dbReference type="AlphaFoldDB" id="A0A840MNG1"/>
<gene>
    <name evidence="6" type="ORF">HNQ59_002303</name>
</gene>
<dbReference type="SUPFAM" id="SSF55785">
    <property type="entry name" value="PYP-like sensor domain (PAS domain)"/>
    <property type="match status" value="1"/>
</dbReference>
<keyword evidence="3" id="KW-0812">Transmembrane</keyword>
<comment type="caution">
    <text evidence="6">The sequence shown here is derived from an EMBL/GenBank/DDBJ whole genome shotgun (WGS) entry which is preliminary data.</text>
</comment>
<evidence type="ECO:0000256" key="3">
    <source>
        <dbReference type="SAM" id="Phobius"/>
    </source>
</evidence>
<evidence type="ECO:0000256" key="2">
    <source>
        <dbReference type="ARBA" id="ARBA00034247"/>
    </source>
</evidence>
<dbReference type="InterPro" id="IPR001610">
    <property type="entry name" value="PAC"/>
</dbReference>
<dbReference type="InterPro" id="IPR000014">
    <property type="entry name" value="PAS"/>
</dbReference>
<dbReference type="Gene3D" id="3.30.70.270">
    <property type="match status" value="1"/>
</dbReference>
<dbReference type="InterPro" id="IPR000700">
    <property type="entry name" value="PAS-assoc_C"/>
</dbReference>
<dbReference type="PROSITE" id="PS50887">
    <property type="entry name" value="GGDEF"/>
    <property type="match status" value="1"/>
</dbReference>
<dbReference type="GO" id="GO:0043709">
    <property type="term" value="P:cell adhesion involved in single-species biofilm formation"/>
    <property type="evidence" value="ECO:0007669"/>
    <property type="project" value="TreeGrafter"/>
</dbReference>
<dbReference type="PANTHER" id="PTHR45138">
    <property type="entry name" value="REGULATORY COMPONENTS OF SENSORY TRANSDUCTION SYSTEM"/>
    <property type="match status" value="1"/>
</dbReference>
<dbReference type="NCBIfam" id="TIGR00229">
    <property type="entry name" value="sensory_box"/>
    <property type="match status" value="1"/>
</dbReference>
<dbReference type="Proteomes" id="UP000575898">
    <property type="component" value="Unassembled WGS sequence"/>
</dbReference>
<reference evidence="6 7" key="1">
    <citation type="submission" date="2020-08" db="EMBL/GenBank/DDBJ databases">
        <title>Genomic Encyclopedia of Type Strains, Phase IV (KMG-IV): sequencing the most valuable type-strain genomes for metagenomic binning, comparative biology and taxonomic classification.</title>
        <authorList>
            <person name="Goeker M."/>
        </authorList>
    </citation>
    <scope>NUCLEOTIDE SEQUENCE [LARGE SCALE GENOMIC DNA]</scope>
    <source>
        <strain evidence="6 7">DSM 27165</strain>
    </source>
</reference>